<reference evidence="1" key="2">
    <citation type="journal article" date="2021" name="PeerJ">
        <title>Extensive microbial diversity within the chicken gut microbiome revealed by metagenomics and culture.</title>
        <authorList>
            <person name="Gilroy R."/>
            <person name="Ravi A."/>
            <person name="Getino M."/>
            <person name="Pursley I."/>
            <person name="Horton D.L."/>
            <person name="Alikhan N.F."/>
            <person name="Baker D."/>
            <person name="Gharbi K."/>
            <person name="Hall N."/>
            <person name="Watson M."/>
            <person name="Adriaenssens E.M."/>
            <person name="Foster-Nyarko E."/>
            <person name="Jarju S."/>
            <person name="Secka A."/>
            <person name="Antonio M."/>
            <person name="Oren A."/>
            <person name="Chaudhuri R.R."/>
            <person name="La Ragione R."/>
            <person name="Hildebrand F."/>
            <person name="Pallen M.J."/>
        </authorList>
    </citation>
    <scope>NUCLEOTIDE SEQUENCE</scope>
    <source>
        <strain evidence="1">CHK199-13235</strain>
    </source>
</reference>
<organism evidence="1 2">
    <name type="scientific">Candidatus Merdivicinus excrementipullorum</name>
    <dbReference type="NCBI Taxonomy" id="2840867"/>
    <lineage>
        <taxon>Bacteria</taxon>
        <taxon>Bacillati</taxon>
        <taxon>Bacillota</taxon>
        <taxon>Clostridia</taxon>
        <taxon>Eubacteriales</taxon>
        <taxon>Oscillospiraceae</taxon>
        <taxon>Oscillospiraceae incertae sedis</taxon>
        <taxon>Candidatus Merdivicinus</taxon>
    </lineage>
</organism>
<dbReference type="Proteomes" id="UP000824002">
    <property type="component" value="Unassembled WGS sequence"/>
</dbReference>
<gene>
    <name evidence="1" type="ORF">IAB51_04945</name>
</gene>
<evidence type="ECO:0000313" key="2">
    <source>
        <dbReference type="Proteomes" id="UP000824002"/>
    </source>
</evidence>
<dbReference type="EMBL" id="DVJP01000034">
    <property type="protein sequence ID" value="HIS76144.1"/>
    <property type="molecule type" value="Genomic_DNA"/>
</dbReference>
<proteinExistence type="predicted"/>
<evidence type="ECO:0000313" key="1">
    <source>
        <dbReference type="EMBL" id="HIS76144.1"/>
    </source>
</evidence>
<reference evidence="1" key="1">
    <citation type="submission" date="2020-10" db="EMBL/GenBank/DDBJ databases">
        <authorList>
            <person name="Gilroy R."/>
        </authorList>
    </citation>
    <scope>NUCLEOTIDE SEQUENCE</scope>
    <source>
        <strain evidence="1">CHK199-13235</strain>
    </source>
</reference>
<comment type="caution">
    <text evidence="1">The sequence shown here is derived from an EMBL/GenBank/DDBJ whole genome shotgun (WGS) entry which is preliminary data.</text>
</comment>
<name>A0A9D1FLX2_9FIRM</name>
<protein>
    <submittedName>
        <fullName evidence="1">Uncharacterized protein</fullName>
    </submittedName>
</protein>
<dbReference type="AlphaFoldDB" id="A0A9D1FLX2"/>
<sequence length="212" mass="24791">MSENQQWNASAYEQQESKLSAQSTAFLNLLTKRGILADTEIRDDKIRQAQKDKKQKTYHNTEMLLRNYRNIVWALECFPSAIEEELERPLGNLDALLDYVDIELSLNNKKLESRLESIEKSRLLLDRLNEALSILKKKPDNGEKMYELIYLTYIAPEKLSHADLLYRLDISARHYYRLRTQAIGIISLRLWSVPAAEMDSWLELLTLLEDLC</sequence>
<accession>A0A9D1FLX2</accession>